<dbReference type="PANTHER" id="PTHR30007">
    <property type="entry name" value="PHP DOMAIN PROTEIN"/>
    <property type="match status" value="1"/>
</dbReference>
<evidence type="ECO:0000313" key="3">
    <source>
        <dbReference type="EMBL" id="WLS05151.1"/>
    </source>
</evidence>
<feature type="domain" description="Transposase IS4-like" evidence="1">
    <location>
        <begin position="86"/>
        <end position="245"/>
    </location>
</feature>
<reference evidence="3 4" key="1">
    <citation type="submission" date="2023-08" db="EMBL/GenBank/DDBJ databases">
        <title>Pathogen: clinical or host-associated sample.</title>
        <authorList>
            <person name="Hergert J."/>
            <person name="Casey R."/>
            <person name="Wagner J."/>
            <person name="Young E.L."/>
            <person name="Oakeson K.F."/>
        </authorList>
    </citation>
    <scope>NUCLEOTIDE SEQUENCE [LARGE SCALE GENOMIC DNA]</scope>
    <source>
        <strain evidence="3 4">UPHL-collab-2</strain>
        <plasmid evidence="3 4">unnamed1</plasmid>
    </source>
</reference>
<dbReference type="InterPro" id="IPR025161">
    <property type="entry name" value="IS402-like_dom"/>
</dbReference>
<name>A0ABY9KE09_9HYPH</name>
<dbReference type="NCBIfam" id="NF033580">
    <property type="entry name" value="transpos_IS5_3"/>
    <property type="match status" value="1"/>
</dbReference>
<evidence type="ECO:0000259" key="2">
    <source>
        <dbReference type="Pfam" id="PF13340"/>
    </source>
</evidence>
<feature type="domain" description="Insertion element IS402-like" evidence="2">
    <location>
        <begin position="7"/>
        <end position="77"/>
    </location>
</feature>
<dbReference type="Pfam" id="PF01609">
    <property type="entry name" value="DDE_Tnp_1"/>
    <property type="match status" value="1"/>
</dbReference>
<dbReference type="Pfam" id="PF13340">
    <property type="entry name" value="DUF4096"/>
    <property type="match status" value="1"/>
</dbReference>
<evidence type="ECO:0000259" key="1">
    <source>
        <dbReference type="Pfam" id="PF01609"/>
    </source>
</evidence>
<dbReference type="PANTHER" id="PTHR30007:SF1">
    <property type="entry name" value="BLR1914 PROTEIN"/>
    <property type="match status" value="1"/>
</dbReference>
<keyword evidence="4" id="KW-1185">Reference proteome</keyword>
<geneLocation type="plasmid" evidence="3 4">
    <name>unnamed1</name>
</geneLocation>
<dbReference type="EMBL" id="CP132315">
    <property type="protein sequence ID" value="WLS05151.1"/>
    <property type="molecule type" value="Genomic_DNA"/>
</dbReference>
<keyword evidence="3" id="KW-0614">Plasmid</keyword>
<proteinExistence type="predicted"/>
<dbReference type="RefSeq" id="WP_306161625.1">
    <property type="nucleotide sequence ID" value="NZ_CP132315.1"/>
</dbReference>
<dbReference type="Proteomes" id="UP001225788">
    <property type="component" value="Plasmid unnamed1"/>
</dbReference>
<sequence>MGDLFLLSEPQMARISPFFPLSHGVPRVDDRRVVSGIVYVIKHGLQWKDAPKDYGPHKTLYNRFIRWSRLGVFDRIFASLAGEGPKPKRIMIDATHLKAHRTAASLLKKGMFPRRIGRTKGGLNSKLHTVCDGDGRPIILLLSEGQMSDHKGARLVLEALPAASHLIADRGYDSAWFRAELEARGIEPCIPSSRSRKVPYAYDRVLYRQRHKVENLFAKLKDWRRIATRYDRCAHTFFSAICIAAAVIFWL</sequence>
<evidence type="ECO:0000313" key="4">
    <source>
        <dbReference type="Proteomes" id="UP001225788"/>
    </source>
</evidence>
<gene>
    <name evidence="3" type="ORF">Q9315_23610</name>
</gene>
<organism evidence="3 4">
    <name type="scientific">Shinella oryzae</name>
    <dbReference type="NCBI Taxonomy" id="2871820"/>
    <lineage>
        <taxon>Bacteria</taxon>
        <taxon>Pseudomonadati</taxon>
        <taxon>Pseudomonadota</taxon>
        <taxon>Alphaproteobacteria</taxon>
        <taxon>Hyphomicrobiales</taxon>
        <taxon>Rhizobiaceae</taxon>
        <taxon>Shinella</taxon>
    </lineage>
</organism>
<dbReference type="InterPro" id="IPR002559">
    <property type="entry name" value="Transposase_11"/>
</dbReference>
<accession>A0ABY9KE09</accession>
<protein>
    <submittedName>
        <fullName evidence="3">IS5 family transposase</fullName>
    </submittedName>
</protein>